<dbReference type="RefSeq" id="WP_148127247.1">
    <property type="nucleotide sequence ID" value="NZ_CP018180.1"/>
</dbReference>
<dbReference type="AlphaFoldDB" id="A0A3Q8CDB6"/>
<evidence type="ECO:0000313" key="2">
    <source>
        <dbReference type="EMBL" id="AUJ33049.1"/>
    </source>
</evidence>
<reference evidence="2 3" key="1">
    <citation type="submission" date="2016-11" db="EMBL/GenBank/DDBJ databases">
        <title>Interaction between Lactobacillus species and yeast in water kefir.</title>
        <authorList>
            <person name="Behr J."/>
            <person name="Xu D."/>
            <person name="Vogel R.F."/>
        </authorList>
    </citation>
    <scope>NUCLEOTIDE SEQUENCE [LARGE SCALE GENOMIC DNA]</scope>
    <source>
        <strain evidence="2 3">TMW 1.1827</strain>
    </source>
</reference>
<sequence length="571" mass="60765">MNTSLGKLTKVTASQAAGQNKKIKGDKAKFDQTLNQLQPASQLATTNLLQNQQANNSLSADKQMSTDDVATSKLKKLSNLVTIQSVTGSTEPTKTKSSSIVNVNRLADVVSTLNDIDKRQTTDASTSFQLPTSVKENSQLVTDMQEPLSRSTVVTDQPTTSPIINDSVAAKQAADLMTNTTQPTTVKENSQLVTDMQEPLSRLTVVTDQPTTSPIVSNSVAAKQAADLTANTTQPTTVKGNAQSVATVQEPLSPATISTSQPITSPIINDSVAAKQMADLTANTTQPTTVKESAEPVTTLQAAKIMDSVDTKQKEVATDPALELVGSDISQQATSLVSQNSLNNFNTTDKSVESKDTTINMGIAGKVVTSKTDSKSLNLLTNTIETANSFVGNNNPLMDTTGATKQSFVWNTTNSAGQSQLVDNLAKEVSTMNIPGSKTVTIKLSPENLGNVEITMKTAQSQVSLAVKVQNTAAKELLGSVMDKLEQVLQNQPYSTDGSIGLKNANPVNQPNLTTAANTFFNFNSSQQQFAHQQPQHNFVGTSSKFANDTKKQTAEVQQHDLRKSTISILA</sequence>
<accession>A0A3Q8CDB6</accession>
<dbReference type="Gene3D" id="3.30.750.140">
    <property type="match status" value="1"/>
</dbReference>
<dbReference type="KEGG" id="lng:BSQ50_11130"/>
<evidence type="ECO:0000259" key="1">
    <source>
        <dbReference type="Pfam" id="PF02120"/>
    </source>
</evidence>
<organism evidence="2 3">
    <name type="scientific">Liquorilactobacillus nagelii</name>
    <dbReference type="NCBI Taxonomy" id="82688"/>
    <lineage>
        <taxon>Bacteria</taxon>
        <taxon>Bacillati</taxon>
        <taxon>Bacillota</taxon>
        <taxon>Bacilli</taxon>
        <taxon>Lactobacillales</taxon>
        <taxon>Lactobacillaceae</taxon>
        <taxon>Liquorilactobacillus</taxon>
    </lineage>
</organism>
<evidence type="ECO:0000313" key="3">
    <source>
        <dbReference type="Proteomes" id="UP000324497"/>
    </source>
</evidence>
<feature type="domain" description="Flagellar hook-length control protein-like C-terminal" evidence="1">
    <location>
        <begin position="428"/>
        <end position="495"/>
    </location>
</feature>
<dbReference type="InterPro" id="IPR021136">
    <property type="entry name" value="Flagellar_hook_control-like_C"/>
</dbReference>
<dbReference type="CDD" id="cd17470">
    <property type="entry name" value="T3SS_Flik_C"/>
    <property type="match status" value="1"/>
</dbReference>
<dbReference type="EMBL" id="CP018180">
    <property type="protein sequence ID" value="AUJ33049.1"/>
    <property type="molecule type" value="Genomic_DNA"/>
</dbReference>
<proteinExistence type="predicted"/>
<name>A0A3Q8CDB6_9LACO</name>
<dbReference type="InterPro" id="IPR038610">
    <property type="entry name" value="FliK-like_C_sf"/>
</dbReference>
<dbReference type="Pfam" id="PF02120">
    <property type="entry name" value="Flg_hook"/>
    <property type="match status" value="1"/>
</dbReference>
<keyword evidence="3" id="KW-1185">Reference proteome</keyword>
<dbReference type="Proteomes" id="UP000324497">
    <property type="component" value="Chromosome"/>
</dbReference>
<protein>
    <recommendedName>
        <fullName evidence="1">Flagellar hook-length control protein-like C-terminal domain-containing protein</fullName>
    </recommendedName>
</protein>
<gene>
    <name evidence="2" type="ORF">BSQ50_11130</name>
</gene>